<sequence length="63" mass="6412">MGRDGVGPNGIAWHPSGFLLVARHETGSLLRVPVHDPGGIRPVALDEPAATSSTPFAGQGRGA</sequence>
<feature type="region of interest" description="Disordered" evidence="1">
    <location>
        <begin position="42"/>
        <end position="63"/>
    </location>
</feature>
<keyword evidence="4" id="KW-1185">Reference proteome</keyword>
<dbReference type="Proteomes" id="UP000275024">
    <property type="component" value="Unassembled WGS sequence"/>
</dbReference>
<protein>
    <submittedName>
        <fullName evidence="2">Uncharacterized protein</fullName>
    </submittedName>
</protein>
<evidence type="ECO:0000313" key="3">
    <source>
        <dbReference type="EMBL" id="RKN24872.1"/>
    </source>
</evidence>
<evidence type="ECO:0000256" key="1">
    <source>
        <dbReference type="SAM" id="MobiDB-lite"/>
    </source>
</evidence>
<dbReference type="OrthoDB" id="504981at2"/>
<reference evidence="4 5" key="1">
    <citation type="submission" date="2018-09" db="EMBL/GenBank/DDBJ databases">
        <title>Streptomyces sp. nov. DS1-2, an endophytic actinomycete isolated from roots of Dendrobium scabrilingue.</title>
        <authorList>
            <person name="Kuncharoen N."/>
            <person name="Kudo T."/>
            <person name="Ohkuma M."/>
            <person name="Yuki M."/>
            <person name="Tanasupawat S."/>
        </authorList>
    </citation>
    <scope>NUCLEOTIDE SEQUENCE [LARGE SCALE GENOMIC DNA]</scope>
    <source>
        <strain evidence="2 5">AZ1-7</strain>
        <strain evidence="3 4">DS1-2</strain>
    </source>
</reference>
<proteinExistence type="predicted"/>
<dbReference type="AlphaFoldDB" id="A0A3A9WBB6"/>
<organism evidence="2 5">
    <name type="scientific">Streptomyces radicis</name>
    <dbReference type="NCBI Taxonomy" id="1750517"/>
    <lineage>
        <taxon>Bacteria</taxon>
        <taxon>Bacillati</taxon>
        <taxon>Actinomycetota</taxon>
        <taxon>Actinomycetes</taxon>
        <taxon>Kitasatosporales</taxon>
        <taxon>Streptomycetaceae</taxon>
        <taxon>Streptomyces</taxon>
    </lineage>
</organism>
<dbReference type="EMBL" id="RBDX01000005">
    <property type="protein sequence ID" value="RKN10611.1"/>
    <property type="molecule type" value="Genomic_DNA"/>
</dbReference>
<dbReference type="RefSeq" id="WP_120696637.1">
    <property type="nucleotide sequence ID" value="NZ_RBDX01000005.1"/>
</dbReference>
<name>A0A3A9WBB6_9ACTN</name>
<accession>A0A3A9WBB6</accession>
<dbReference type="Proteomes" id="UP000268652">
    <property type="component" value="Unassembled WGS sequence"/>
</dbReference>
<evidence type="ECO:0000313" key="2">
    <source>
        <dbReference type="EMBL" id="RKN10611.1"/>
    </source>
</evidence>
<evidence type="ECO:0000313" key="4">
    <source>
        <dbReference type="Proteomes" id="UP000268652"/>
    </source>
</evidence>
<gene>
    <name evidence="3" type="ORF">D7318_10510</name>
    <name evidence="2" type="ORF">D7319_09330</name>
</gene>
<evidence type="ECO:0000313" key="5">
    <source>
        <dbReference type="Proteomes" id="UP000275024"/>
    </source>
</evidence>
<dbReference type="EMBL" id="RBDY01000005">
    <property type="protein sequence ID" value="RKN24872.1"/>
    <property type="molecule type" value="Genomic_DNA"/>
</dbReference>
<comment type="caution">
    <text evidence="2">The sequence shown here is derived from an EMBL/GenBank/DDBJ whole genome shotgun (WGS) entry which is preliminary data.</text>
</comment>